<dbReference type="InParanoid" id="F4RV23"/>
<evidence type="ECO:0000313" key="2">
    <source>
        <dbReference type="EMBL" id="EGG03829.1"/>
    </source>
</evidence>
<dbReference type="HOGENOM" id="CLU_2038573_0_0_1"/>
<dbReference type="RefSeq" id="XP_007412943.1">
    <property type="nucleotide sequence ID" value="XM_007412881.1"/>
</dbReference>
<dbReference type="GO" id="GO:0005739">
    <property type="term" value="C:mitochondrion"/>
    <property type="evidence" value="ECO:0007669"/>
    <property type="project" value="UniProtKB-SubCell"/>
</dbReference>
<dbReference type="InterPro" id="IPR029035">
    <property type="entry name" value="DHS-like_NAD/FAD-binding_dom"/>
</dbReference>
<sequence length="121" mass="13692">MTAGILRTQIPLKYVPYLLILYNHVQDNFKAHKAISILTAGASLLKQASNMILNAKRASVTVYACQEILSSPYGSKLIQCLLDKWNIAVVTNLMGMDAFDEEDPKSSQMYLLLWSLWIQWV</sequence>
<evidence type="ECO:0000313" key="3">
    <source>
        <dbReference type="Proteomes" id="UP000001072"/>
    </source>
</evidence>
<comment type="subcellular location">
    <subcellularLocation>
        <location evidence="1">Mitochondrion</location>
    </subcellularLocation>
</comment>
<organism evidence="3">
    <name type="scientific">Melampsora larici-populina (strain 98AG31 / pathotype 3-4-7)</name>
    <name type="common">Poplar leaf rust fungus</name>
    <dbReference type="NCBI Taxonomy" id="747676"/>
    <lineage>
        <taxon>Eukaryota</taxon>
        <taxon>Fungi</taxon>
        <taxon>Dikarya</taxon>
        <taxon>Basidiomycota</taxon>
        <taxon>Pucciniomycotina</taxon>
        <taxon>Pucciniomycetes</taxon>
        <taxon>Pucciniales</taxon>
        <taxon>Melampsoraceae</taxon>
        <taxon>Melampsora</taxon>
    </lineage>
</organism>
<dbReference type="KEGG" id="mlr:MELLADRAFT_65366"/>
<proteinExistence type="predicted"/>
<dbReference type="AlphaFoldDB" id="F4RV23"/>
<dbReference type="STRING" id="747676.F4RV23"/>
<gene>
    <name evidence="2" type="ORF">MELLADRAFT_65366</name>
</gene>
<dbReference type="OrthoDB" id="16262at2759"/>
<name>F4RV23_MELLP</name>
<dbReference type="EMBL" id="GL883122">
    <property type="protein sequence ID" value="EGG03829.1"/>
    <property type="molecule type" value="Genomic_DNA"/>
</dbReference>
<dbReference type="SUPFAM" id="SSF52467">
    <property type="entry name" value="DHS-like NAD/FAD-binding domain"/>
    <property type="match status" value="1"/>
</dbReference>
<keyword evidence="3" id="KW-1185">Reference proteome</keyword>
<protein>
    <submittedName>
        <fullName evidence="2">Uncharacterized protein</fullName>
    </submittedName>
</protein>
<dbReference type="Proteomes" id="UP000001072">
    <property type="component" value="Unassembled WGS sequence"/>
</dbReference>
<reference evidence="3" key="1">
    <citation type="journal article" date="2011" name="Proc. Natl. Acad. Sci. U.S.A.">
        <title>Obligate biotrophy features unraveled by the genomic analysis of rust fungi.</title>
        <authorList>
            <person name="Duplessis S."/>
            <person name="Cuomo C.A."/>
            <person name="Lin Y.-C."/>
            <person name="Aerts A."/>
            <person name="Tisserant E."/>
            <person name="Veneault-Fourrey C."/>
            <person name="Joly D.L."/>
            <person name="Hacquard S."/>
            <person name="Amselem J."/>
            <person name="Cantarel B.L."/>
            <person name="Chiu R."/>
            <person name="Coutinho P.M."/>
            <person name="Feau N."/>
            <person name="Field M."/>
            <person name="Frey P."/>
            <person name="Gelhaye E."/>
            <person name="Goldberg J."/>
            <person name="Grabherr M.G."/>
            <person name="Kodira C.D."/>
            <person name="Kohler A."/>
            <person name="Kuees U."/>
            <person name="Lindquist E.A."/>
            <person name="Lucas S.M."/>
            <person name="Mago R."/>
            <person name="Mauceli E."/>
            <person name="Morin E."/>
            <person name="Murat C."/>
            <person name="Pangilinan J.L."/>
            <person name="Park R."/>
            <person name="Pearson M."/>
            <person name="Quesneville H."/>
            <person name="Rouhier N."/>
            <person name="Sakthikumar S."/>
            <person name="Salamov A.A."/>
            <person name="Schmutz J."/>
            <person name="Selles B."/>
            <person name="Shapiro H."/>
            <person name="Tanguay P."/>
            <person name="Tuskan G.A."/>
            <person name="Henrissat B."/>
            <person name="Van de Peer Y."/>
            <person name="Rouze P."/>
            <person name="Ellis J.G."/>
            <person name="Dodds P.N."/>
            <person name="Schein J.E."/>
            <person name="Zhong S."/>
            <person name="Hamelin R.C."/>
            <person name="Grigoriev I.V."/>
            <person name="Szabo L.J."/>
            <person name="Martin F."/>
        </authorList>
    </citation>
    <scope>NUCLEOTIDE SEQUENCE [LARGE SCALE GENOMIC DNA]</scope>
    <source>
        <strain evidence="3">98AG31 / pathotype 3-4-7</strain>
    </source>
</reference>
<dbReference type="Gene3D" id="3.40.50.1220">
    <property type="entry name" value="TPP-binding domain"/>
    <property type="match status" value="1"/>
</dbReference>
<dbReference type="GeneID" id="18930424"/>
<evidence type="ECO:0000256" key="1">
    <source>
        <dbReference type="ARBA" id="ARBA00004173"/>
    </source>
</evidence>
<accession>F4RV23</accession>
<dbReference type="VEuPathDB" id="FungiDB:MELLADRAFT_65366"/>